<dbReference type="InterPro" id="IPR024438">
    <property type="entry name" value="Staygreen"/>
</dbReference>
<reference evidence="3 4" key="1">
    <citation type="submission" date="2019-04" db="EMBL/GenBank/DDBJ databases">
        <title>Bacillus caeni sp. nov., a bacterium isolated from mangrove sediment.</title>
        <authorList>
            <person name="Huang H."/>
            <person name="Mo K."/>
            <person name="Hu Y."/>
        </authorList>
    </citation>
    <scope>NUCLEOTIDE SEQUENCE [LARGE SCALE GENOMIC DNA]</scope>
    <source>
        <strain evidence="3 4">HB172195</strain>
    </source>
</reference>
<evidence type="ECO:0000313" key="3">
    <source>
        <dbReference type="EMBL" id="TLS36145.1"/>
    </source>
</evidence>
<protein>
    <recommendedName>
        <fullName evidence="2">Staygreen protein domain-containing protein</fullName>
    </recommendedName>
</protein>
<dbReference type="EMBL" id="SWLG01000013">
    <property type="protein sequence ID" value="TLS36145.1"/>
    <property type="molecule type" value="Genomic_DNA"/>
</dbReference>
<dbReference type="PANTHER" id="PTHR31750">
    <property type="entry name" value="PROTEIN STAY-GREEN 1, CHLOROPLASTIC-RELATED"/>
    <property type="match status" value="1"/>
</dbReference>
<keyword evidence="4" id="KW-1185">Reference proteome</keyword>
<gene>
    <name evidence="3" type="ORF">FCL54_17105</name>
</gene>
<dbReference type="OrthoDB" id="1684395at2"/>
<proteinExistence type="predicted"/>
<feature type="domain" description="Staygreen protein" evidence="2">
    <location>
        <begin position="3"/>
        <end position="149"/>
    </location>
</feature>
<keyword evidence="1" id="KW-0809">Transit peptide</keyword>
<evidence type="ECO:0000256" key="1">
    <source>
        <dbReference type="ARBA" id="ARBA00022946"/>
    </source>
</evidence>
<sequence>MHEFDPAKLTVEFRSGVSLESPLAGRKYTLTHSDQTGQLFLTIAPYFAEDKIDKKSRDEVLAEWCILNGKFVLFCYCYIGGVEMGETAAALRFDIFQKELPLALKAIRYGDSGLFLSNPELDFATILIRFESAFPQYRMVQYWGQPADYR</sequence>
<dbReference type="Pfam" id="PF12638">
    <property type="entry name" value="Staygreen"/>
    <property type="match status" value="1"/>
</dbReference>
<organism evidence="3 4">
    <name type="scientific">Exobacillus caeni</name>
    <dbReference type="NCBI Taxonomy" id="2574798"/>
    <lineage>
        <taxon>Bacteria</taxon>
        <taxon>Bacillati</taxon>
        <taxon>Bacillota</taxon>
        <taxon>Bacilli</taxon>
        <taxon>Bacillales</taxon>
        <taxon>Guptibacillaceae</taxon>
        <taxon>Exobacillus</taxon>
    </lineage>
</organism>
<name>A0A5R9F8W3_9BACL</name>
<evidence type="ECO:0000259" key="2">
    <source>
        <dbReference type="Pfam" id="PF12638"/>
    </source>
</evidence>
<evidence type="ECO:0000313" key="4">
    <source>
        <dbReference type="Proteomes" id="UP000308230"/>
    </source>
</evidence>
<dbReference type="AlphaFoldDB" id="A0A5R9F8W3"/>
<dbReference type="PANTHER" id="PTHR31750:SF4">
    <property type="entry name" value="LP06106P"/>
    <property type="match status" value="1"/>
</dbReference>
<comment type="caution">
    <text evidence="3">The sequence shown here is derived from an EMBL/GenBank/DDBJ whole genome shotgun (WGS) entry which is preliminary data.</text>
</comment>
<accession>A0A5R9F8W3</accession>
<dbReference type="Proteomes" id="UP000308230">
    <property type="component" value="Unassembled WGS sequence"/>
</dbReference>